<dbReference type="SMART" id="SM00382">
    <property type="entry name" value="AAA"/>
    <property type="match status" value="1"/>
</dbReference>
<evidence type="ECO:0000259" key="2">
    <source>
        <dbReference type="SMART" id="SM00382"/>
    </source>
</evidence>
<dbReference type="AlphaFoldDB" id="A0A1T4XRF4"/>
<dbReference type="SUPFAM" id="SSF52540">
    <property type="entry name" value="P-loop containing nucleoside triphosphate hydrolases"/>
    <property type="match status" value="1"/>
</dbReference>
<dbReference type="Pfam" id="PF01078">
    <property type="entry name" value="Mg_chelatase"/>
    <property type="match status" value="1"/>
</dbReference>
<dbReference type="SUPFAM" id="SSF54211">
    <property type="entry name" value="Ribosomal protein S5 domain 2-like"/>
    <property type="match status" value="1"/>
</dbReference>
<dbReference type="InterPro" id="IPR014721">
    <property type="entry name" value="Ribsml_uS5_D2-typ_fold_subgr"/>
</dbReference>
<dbReference type="EMBL" id="FUYH01000012">
    <property type="protein sequence ID" value="SKA92130.1"/>
    <property type="molecule type" value="Genomic_DNA"/>
</dbReference>
<dbReference type="GO" id="GO:0005524">
    <property type="term" value="F:ATP binding"/>
    <property type="evidence" value="ECO:0007669"/>
    <property type="project" value="InterPro"/>
</dbReference>
<dbReference type="STRING" id="1147123.SAMN05443428_1128"/>
<dbReference type="Proteomes" id="UP000190105">
    <property type="component" value="Unassembled WGS sequence"/>
</dbReference>
<dbReference type="InterPro" id="IPR003593">
    <property type="entry name" value="AAA+_ATPase"/>
</dbReference>
<dbReference type="NCBIfam" id="TIGR00368">
    <property type="entry name" value="YifB family Mg chelatase-like AAA ATPase"/>
    <property type="match status" value="1"/>
</dbReference>
<name>A0A1T4XRF4_9CLOT</name>
<comment type="similarity">
    <text evidence="1">Belongs to the Mg-chelatase subunits D/I family. ComM subfamily.</text>
</comment>
<dbReference type="PANTHER" id="PTHR32039">
    <property type="entry name" value="MAGNESIUM-CHELATASE SUBUNIT CHLI"/>
    <property type="match status" value="1"/>
</dbReference>
<dbReference type="InterPro" id="IPR025158">
    <property type="entry name" value="Mg_chelat-rel_C"/>
</dbReference>
<dbReference type="RefSeq" id="WP_078696760.1">
    <property type="nucleotide sequence ID" value="NZ_FUYH01000012.1"/>
</dbReference>
<dbReference type="Gene3D" id="3.30.230.10">
    <property type="match status" value="1"/>
</dbReference>
<dbReference type="InterPro" id="IPR004482">
    <property type="entry name" value="Mg_chelat-rel"/>
</dbReference>
<protein>
    <submittedName>
        <fullName evidence="3">Magnesium chelatase family protein</fullName>
    </submittedName>
</protein>
<evidence type="ECO:0000256" key="1">
    <source>
        <dbReference type="ARBA" id="ARBA00006354"/>
    </source>
</evidence>
<reference evidence="4" key="1">
    <citation type="submission" date="2017-02" db="EMBL/GenBank/DDBJ databases">
        <authorList>
            <person name="Varghese N."/>
            <person name="Submissions S."/>
        </authorList>
    </citation>
    <scope>NUCLEOTIDE SEQUENCE [LARGE SCALE GENOMIC DNA]</scope>
    <source>
        <strain evidence="4">USBA 833</strain>
    </source>
</reference>
<feature type="domain" description="AAA+ ATPase" evidence="2">
    <location>
        <begin position="212"/>
        <end position="395"/>
    </location>
</feature>
<dbReference type="OrthoDB" id="9813147at2"/>
<dbReference type="InterPro" id="IPR027417">
    <property type="entry name" value="P-loop_NTPase"/>
</dbReference>
<dbReference type="Pfam" id="PF13541">
    <property type="entry name" value="ChlI"/>
    <property type="match status" value="1"/>
</dbReference>
<dbReference type="Pfam" id="PF13335">
    <property type="entry name" value="Mg_chelatase_C"/>
    <property type="match status" value="1"/>
</dbReference>
<gene>
    <name evidence="3" type="ORF">SAMN05443428_1128</name>
</gene>
<dbReference type="InterPro" id="IPR000523">
    <property type="entry name" value="Mg_chelatse_chII-like_cat_dom"/>
</dbReference>
<evidence type="ECO:0000313" key="3">
    <source>
        <dbReference type="EMBL" id="SKA92130.1"/>
    </source>
</evidence>
<accession>A0A1T4XRF4</accession>
<dbReference type="PANTHER" id="PTHR32039:SF7">
    <property type="entry name" value="COMPETENCE PROTEIN COMM"/>
    <property type="match status" value="1"/>
</dbReference>
<evidence type="ECO:0000313" key="4">
    <source>
        <dbReference type="Proteomes" id="UP000190105"/>
    </source>
</evidence>
<proteinExistence type="inferred from homology"/>
<sequence>MLSKTYSISLIGINGFVIEIETDIHNGLPGLNMVGLPDTVIKESKERVRSAIKNSGYEFPLGKIIINFAPADIKKEGPCFDLAVAIGILMSSGKIKDTDIRDCIFIGELSLNGEVRSVRGILPMVLEAKRSKFKKVFIPYSNIEEVKFIDGIDIYGISYLNELIDFFNEDIYLEKIENKNFERINISKYDIDFSEVIGQKFVKRAIEISASGNHNLIMTGPPGGGKTMIAQRIPTILPPLSYEQAIEVTKLYSIAGMLKDNNKIVLYPPFRNPHHTASSISIIGGGTNAAPGEVSLAHNGVLFLDELPEFKRDTLEALRQPLEDGIVSISRVKGKYTYPSKFLLIASMNPCPCGYYGYQLKECSCTQIQIKNYLNKISGPLLDRIDLHINVEPIKFEEISSNKKEEGSEEIRKRVMKVREIQSIRYKDDEISYNSQMKTKHIKKYCKVDKKGLLLLESAFKSLILSTRAYNKILKISRTIADMDGSEEIKENHIAEAIQYRSLDRKYWG</sequence>
<organism evidence="3 4">
    <name type="scientific">Caloramator quimbayensis</name>
    <dbReference type="NCBI Taxonomy" id="1147123"/>
    <lineage>
        <taxon>Bacteria</taxon>
        <taxon>Bacillati</taxon>
        <taxon>Bacillota</taxon>
        <taxon>Clostridia</taxon>
        <taxon>Eubacteriales</taxon>
        <taxon>Clostridiaceae</taxon>
        <taxon>Caloramator</taxon>
    </lineage>
</organism>
<keyword evidence="4" id="KW-1185">Reference proteome</keyword>
<dbReference type="InterPro" id="IPR020568">
    <property type="entry name" value="Ribosomal_Su5_D2-typ_SF"/>
</dbReference>
<dbReference type="InterPro" id="IPR045006">
    <property type="entry name" value="CHLI-like"/>
</dbReference>
<dbReference type="Gene3D" id="3.40.50.300">
    <property type="entry name" value="P-loop containing nucleotide triphosphate hydrolases"/>
    <property type="match status" value="1"/>
</dbReference>